<feature type="domain" description="AMP-binding enzyme C-terminal" evidence="3">
    <location>
        <begin position="485"/>
        <end position="563"/>
    </location>
</feature>
<keyword evidence="1 4" id="KW-0436">Ligase</keyword>
<dbReference type="SUPFAM" id="SSF56801">
    <property type="entry name" value="Acetyl-CoA synthetase-like"/>
    <property type="match status" value="1"/>
</dbReference>
<dbReference type="Gene3D" id="3.30.300.30">
    <property type="match status" value="1"/>
</dbReference>
<evidence type="ECO:0000259" key="2">
    <source>
        <dbReference type="Pfam" id="PF00501"/>
    </source>
</evidence>
<sequence length="579" mass="63223">MNHEMTEAAAVAGHVSAHVDRYVSDHLPPRGDWPELCFDLPALNYPPRLNCAVELLDRMVAAGHGDRVALRSLEASWSYRELLLHSNRIARVLRDELGLLPGNRVLLRGYNSPLLAACWLAVLKAGGIVVTSMPLLRARELRQMITKARIDFALCDVRLLDELMQAGRQTTELKRVLHYRADSFDMPGSSDSSDSPDSLDLLLARAVAGDHDGFDNVATSAEDPALIAFTSGTTGIPKASVHFHRDVLAICDTFPAAMLQPVPEDVFCGTSPLAFTYGLGGMLCFPLRYGASSLLLERPTPALMLQAMVQQRASICFSVPTFWRQLAVLVETGEHDLSHLRHCVSAGEPLPEATRAAWRRAAGKEIIDGLGSTELLHIFISHTAASLRRGAIGHAVPGYRLCVMGDRGQPLPAGQLGRLAVKGPTGCRYLDDERQRSYVDVDAGAGQGWNLTGDTGILDADGYFHFHARSDDMIVSAGYNIAGPEVEAALLQHPAVFECGVVGIPDAERGHIVKAFVVLHPGHAPGPLLAAQLQAHAKQRIAPYKYPREIEFVSELPRTETSKLQRFRLRERGDHEPSR</sequence>
<evidence type="ECO:0000256" key="1">
    <source>
        <dbReference type="ARBA" id="ARBA00022598"/>
    </source>
</evidence>
<accession>A0A7Z7HRI8</accession>
<proteinExistence type="predicted"/>
<name>A0A7Z7HRI8_9PROT</name>
<dbReference type="RefSeq" id="WP_231912954.1">
    <property type="nucleotide sequence ID" value="NZ_LT837803.1"/>
</dbReference>
<dbReference type="PANTHER" id="PTHR43352">
    <property type="entry name" value="ACETYL-COA SYNTHETASE"/>
    <property type="match status" value="1"/>
</dbReference>
<dbReference type="PROSITE" id="PS00455">
    <property type="entry name" value="AMP_BINDING"/>
    <property type="match status" value="1"/>
</dbReference>
<dbReference type="InterPro" id="IPR042099">
    <property type="entry name" value="ANL_N_sf"/>
</dbReference>
<dbReference type="Gene3D" id="3.40.50.12780">
    <property type="entry name" value="N-terminal domain of ligase-like"/>
    <property type="match status" value="1"/>
</dbReference>
<dbReference type="InterPro" id="IPR020845">
    <property type="entry name" value="AMP-binding_CS"/>
</dbReference>
<dbReference type="Proteomes" id="UP000242886">
    <property type="component" value="Chromosome SDENCHOL"/>
</dbReference>
<dbReference type="InterPro" id="IPR000873">
    <property type="entry name" value="AMP-dep_synth/lig_dom"/>
</dbReference>
<dbReference type="GO" id="GO:0044550">
    <property type="term" value="P:secondary metabolite biosynthetic process"/>
    <property type="evidence" value="ECO:0007669"/>
    <property type="project" value="TreeGrafter"/>
</dbReference>
<dbReference type="PANTHER" id="PTHR43352:SF1">
    <property type="entry name" value="ANTHRANILATE--COA LIGASE"/>
    <property type="match status" value="1"/>
</dbReference>
<dbReference type="InterPro" id="IPR045851">
    <property type="entry name" value="AMP-bd_C_sf"/>
</dbReference>
<evidence type="ECO:0000313" key="5">
    <source>
        <dbReference type="Proteomes" id="UP000242886"/>
    </source>
</evidence>
<dbReference type="GO" id="GO:0016878">
    <property type="term" value="F:acid-thiol ligase activity"/>
    <property type="evidence" value="ECO:0007669"/>
    <property type="project" value="TreeGrafter"/>
</dbReference>
<dbReference type="EMBL" id="LT837803">
    <property type="protein sequence ID" value="SMB27586.1"/>
    <property type="molecule type" value="Genomic_DNA"/>
</dbReference>
<evidence type="ECO:0000259" key="3">
    <source>
        <dbReference type="Pfam" id="PF13193"/>
    </source>
</evidence>
<keyword evidence="5" id="KW-1185">Reference proteome</keyword>
<evidence type="ECO:0000313" key="4">
    <source>
        <dbReference type="EMBL" id="SMB27586.1"/>
    </source>
</evidence>
<reference evidence="4" key="1">
    <citation type="submission" date="2017-03" db="EMBL/GenBank/DDBJ databases">
        <authorList>
            <consortium name="AG Boll"/>
        </authorList>
    </citation>
    <scope>NUCLEOTIDE SEQUENCE [LARGE SCALE GENOMIC DNA]</scope>
    <source>
        <strain evidence="4">Chol</strain>
    </source>
</reference>
<dbReference type="InterPro" id="IPR025110">
    <property type="entry name" value="AMP-bd_C"/>
</dbReference>
<dbReference type="Pfam" id="PF13193">
    <property type="entry name" value="AMP-binding_C"/>
    <property type="match status" value="1"/>
</dbReference>
<dbReference type="Pfam" id="PF00501">
    <property type="entry name" value="AMP-binding"/>
    <property type="match status" value="1"/>
</dbReference>
<feature type="domain" description="AMP-dependent synthetase/ligase" evidence="2">
    <location>
        <begin position="61"/>
        <end position="425"/>
    </location>
</feature>
<organism evidence="4 5">
    <name type="scientific">Sterolibacterium denitrificans</name>
    <dbReference type="NCBI Taxonomy" id="157592"/>
    <lineage>
        <taxon>Bacteria</taxon>
        <taxon>Pseudomonadati</taxon>
        <taxon>Pseudomonadota</taxon>
        <taxon>Betaproteobacteria</taxon>
        <taxon>Nitrosomonadales</taxon>
        <taxon>Sterolibacteriaceae</taxon>
        <taxon>Sterolibacterium</taxon>
    </lineage>
</organism>
<gene>
    <name evidence="4" type="ORF">SDENCHOL_20420</name>
</gene>
<dbReference type="AlphaFoldDB" id="A0A7Z7HRI8"/>
<protein>
    <submittedName>
        <fullName evidence="4">AMP-dependent synthetase and ligase</fullName>
    </submittedName>
</protein>